<keyword evidence="3" id="KW-0808">Transferase</keyword>
<dbReference type="GO" id="GO:0009088">
    <property type="term" value="P:threonine biosynthetic process"/>
    <property type="evidence" value="ECO:0007669"/>
    <property type="project" value="TreeGrafter"/>
</dbReference>
<dbReference type="SUPFAM" id="SSF56112">
    <property type="entry name" value="Protein kinase-like (PK-like)"/>
    <property type="match status" value="1"/>
</dbReference>
<feature type="domain" description="Aminoglycoside phosphotransferase" evidence="2">
    <location>
        <begin position="39"/>
        <end position="274"/>
    </location>
</feature>
<dbReference type="Pfam" id="PF01636">
    <property type="entry name" value="APH"/>
    <property type="match status" value="1"/>
</dbReference>
<dbReference type="InterPro" id="IPR002575">
    <property type="entry name" value="Aminoglycoside_PTrfase"/>
</dbReference>
<dbReference type="STRING" id="551996.SAMN05192573_101349"/>
<evidence type="ECO:0000256" key="1">
    <source>
        <dbReference type="ARBA" id="ARBA00038240"/>
    </source>
</evidence>
<dbReference type="RefSeq" id="WP_091162588.1">
    <property type="nucleotide sequence ID" value="NZ_FNCG01000001.1"/>
</dbReference>
<dbReference type="PANTHER" id="PTHR21064:SF6">
    <property type="entry name" value="AMINOGLYCOSIDE PHOSPHOTRANSFERASE DOMAIN-CONTAINING PROTEIN"/>
    <property type="match status" value="1"/>
</dbReference>
<dbReference type="GO" id="GO:0004413">
    <property type="term" value="F:homoserine kinase activity"/>
    <property type="evidence" value="ECO:0007669"/>
    <property type="project" value="TreeGrafter"/>
</dbReference>
<evidence type="ECO:0000313" key="3">
    <source>
        <dbReference type="EMBL" id="SDF77420.1"/>
    </source>
</evidence>
<dbReference type="Gene3D" id="3.90.1200.10">
    <property type="match status" value="1"/>
</dbReference>
<dbReference type="InterPro" id="IPR050249">
    <property type="entry name" value="Pseudomonas-type_ThrB"/>
</dbReference>
<dbReference type="EMBL" id="FNCG01000001">
    <property type="protein sequence ID" value="SDF77420.1"/>
    <property type="molecule type" value="Genomic_DNA"/>
</dbReference>
<dbReference type="AlphaFoldDB" id="A0A1G7NW27"/>
<comment type="similarity">
    <text evidence="1">Belongs to the pseudomonas-type ThrB family.</text>
</comment>
<dbReference type="Gene3D" id="3.30.200.20">
    <property type="entry name" value="Phosphorylase Kinase, domain 1"/>
    <property type="match status" value="1"/>
</dbReference>
<accession>A0A1G7NW27</accession>
<organism evidence="3 4">
    <name type="scientific">Mucilaginibacter gossypii</name>
    <dbReference type="NCBI Taxonomy" id="551996"/>
    <lineage>
        <taxon>Bacteria</taxon>
        <taxon>Pseudomonadati</taxon>
        <taxon>Bacteroidota</taxon>
        <taxon>Sphingobacteriia</taxon>
        <taxon>Sphingobacteriales</taxon>
        <taxon>Sphingobacteriaceae</taxon>
        <taxon>Mucilaginibacter</taxon>
    </lineage>
</organism>
<name>A0A1G7NW27_9SPHI</name>
<dbReference type="InterPro" id="IPR011009">
    <property type="entry name" value="Kinase-like_dom_sf"/>
</dbReference>
<evidence type="ECO:0000313" key="4">
    <source>
        <dbReference type="Proteomes" id="UP000199705"/>
    </source>
</evidence>
<protein>
    <submittedName>
        <fullName evidence="3">Ser/Thr protein kinase RdoA involved in Cpx stress response, MazF antagonist</fullName>
    </submittedName>
</protein>
<dbReference type="PANTHER" id="PTHR21064">
    <property type="entry name" value="AMINOGLYCOSIDE PHOSPHOTRANSFERASE DOMAIN-CONTAINING PROTEIN-RELATED"/>
    <property type="match status" value="1"/>
</dbReference>
<evidence type="ECO:0000259" key="2">
    <source>
        <dbReference type="Pfam" id="PF01636"/>
    </source>
</evidence>
<gene>
    <name evidence="3" type="ORF">SAMN05192573_101349</name>
</gene>
<sequence>MEIFPTQYSTLSSKALNIKLQESYGLSHTTCRLLIRNVSDTYIIENTAEKYIFKIYRDAHRKLEEIKGEVELLTILFEKGAKVSRPISDICGEMLQVFNAAEGIRYGVLFSWAQGGVVSALSEQHLEVIGMEMAAIHNIASSIELSHQRKAYSMNTVIIDPIKVIEPAFAGLENEYEYLRNTALDVIGQYNQFDGEFSCGYCHFDFLPKNFHFTNAGEITFFDFDFAGKGLLAYDITSFFIHYFMEVTYGKITEQQGRDAFKAFIANYRKVRPLSDKEINAIPYLGFGFWVFYLGFQYENFDDWSNFFFGPKFLKDRVALIKKWMETAHLLLS</sequence>
<keyword evidence="3" id="KW-0418">Kinase</keyword>
<dbReference type="Proteomes" id="UP000199705">
    <property type="component" value="Unassembled WGS sequence"/>
</dbReference>
<proteinExistence type="inferred from homology"/>
<keyword evidence="4" id="KW-1185">Reference proteome</keyword>
<reference evidence="4" key="1">
    <citation type="submission" date="2016-10" db="EMBL/GenBank/DDBJ databases">
        <authorList>
            <person name="Varghese N."/>
            <person name="Submissions S."/>
        </authorList>
    </citation>
    <scope>NUCLEOTIDE SEQUENCE [LARGE SCALE GENOMIC DNA]</scope>
    <source>
        <strain evidence="4">Gh-67</strain>
    </source>
</reference>